<feature type="compositionally biased region" description="Basic and acidic residues" evidence="9">
    <location>
        <begin position="690"/>
        <end position="710"/>
    </location>
</feature>
<dbReference type="CDD" id="cd00160">
    <property type="entry name" value="RhoGEF"/>
    <property type="match status" value="1"/>
</dbReference>
<dbReference type="InterPro" id="IPR001849">
    <property type="entry name" value="PH_domain"/>
</dbReference>
<feature type="compositionally biased region" description="Low complexity" evidence="9">
    <location>
        <begin position="396"/>
        <end position="412"/>
    </location>
</feature>
<dbReference type="InterPro" id="IPR013083">
    <property type="entry name" value="Znf_RING/FYVE/PHD"/>
</dbReference>
<dbReference type="GO" id="GO:0005856">
    <property type="term" value="C:cytoskeleton"/>
    <property type="evidence" value="ECO:0007669"/>
    <property type="project" value="UniProtKB-SubCell"/>
</dbReference>
<evidence type="ECO:0000313" key="14">
    <source>
        <dbReference type="RefSeq" id="XP_022100577.1"/>
    </source>
</evidence>
<feature type="compositionally biased region" description="Polar residues" evidence="9">
    <location>
        <begin position="364"/>
        <end position="385"/>
    </location>
</feature>
<dbReference type="RefSeq" id="XP_022100577.1">
    <property type="nucleotide sequence ID" value="XM_022244885.1"/>
</dbReference>
<dbReference type="InterPro" id="IPR051092">
    <property type="entry name" value="FYVE_RhoGEF_PH"/>
</dbReference>
<dbReference type="InterPro" id="IPR000219">
    <property type="entry name" value="DH_dom"/>
</dbReference>
<feature type="region of interest" description="Disordered" evidence="9">
    <location>
        <begin position="193"/>
        <end position="232"/>
    </location>
</feature>
<feature type="region of interest" description="Disordered" evidence="9">
    <location>
        <begin position="539"/>
        <end position="602"/>
    </location>
</feature>
<dbReference type="PANTHER" id="PTHR12673">
    <property type="entry name" value="FACIOGENITAL DYSPLASIA PROTEIN"/>
    <property type="match status" value="1"/>
</dbReference>
<feature type="compositionally biased region" description="Polar residues" evidence="9">
    <location>
        <begin position="501"/>
        <end position="512"/>
    </location>
</feature>
<feature type="compositionally biased region" description="Low complexity" evidence="9">
    <location>
        <begin position="428"/>
        <end position="439"/>
    </location>
</feature>
<dbReference type="Pfam" id="PF00621">
    <property type="entry name" value="RhoGEF"/>
    <property type="match status" value="1"/>
</dbReference>
<feature type="domain" description="FYVE-type" evidence="12">
    <location>
        <begin position="1154"/>
        <end position="1213"/>
    </location>
</feature>
<dbReference type="Proteomes" id="UP000694845">
    <property type="component" value="Unplaced"/>
</dbReference>
<evidence type="ECO:0000256" key="8">
    <source>
        <dbReference type="PROSITE-ProRule" id="PRU00091"/>
    </source>
</evidence>
<gene>
    <name evidence="14" type="primary">LOC110984566</name>
</gene>
<organism evidence="13 14">
    <name type="scientific">Acanthaster planci</name>
    <name type="common">Crown-of-thorns starfish</name>
    <dbReference type="NCBI Taxonomy" id="133434"/>
    <lineage>
        <taxon>Eukaryota</taxon>
        <taxon>Metazoa</taxon>
        <taxon>Echinodermata</taxon>
        <taxon>Eleutherozoa</taxon>
        <taxon>Asterozoa</taxon>
        <taxon>Asteroidea</taxon>
        <taxon>Valvatacea</taxon>
        <taxon>Valvatida</taxon>
        <taxon>Acanthasteridae</taxon>
        <taxon>Acanthaster</taxon>
    </lineage>
</organism>
<feature type="region of interest" description="Disordered" evidence="9">
    <location>
        <begin position="100"/>
        <end position="154"/>
    </location>
</feature>
<feature type="compositionally biased region" description="Basic and acidic residues" evidence="9">
    <location>
        <begin position="196"/>
        <end position="212"/>
    </location>
</feature>
<feature type="domain" description="PH" evidence="10">
    <location>
        <begin position="1015"/>
        <end position="1112"/>
    </location>
</feature>
<feature type="compositionally biased region" description="Polar residues" evidence="9">
    <location>
        <begin position="561"/>
        <end position="571"/>
    </location>
</feature>
<feature type="domain" description="DH" evidence="11">
    <location>
        <begin position="799"/>
        <end position="987"/>
    </location>
</feature>
<feature type="region of interest" description="Disordered" evidence="9">
    <location>
        <begin position="245"/>
        <end position="266"/>
    </location>
</feature>
<dbReference type="InterPro" id="IPR035899">
    <property type="entry name" value="DBL_dom_sf"/>
</dbReference>
<evidence type="ECO:0000256" key="9">
    <source>
        <dbReference type="SAM" id="MobiDB-lite"/>
    </source>
</evidence>
<dbReference type="InterPro" id="IPR011993">
    <property type="entry name" value="PH-like_dom_sf"/>
</dbReference>
<dbReference type="Pfam" id="PF01363">
    <property type="entry name" value="FYVE"/>
    <property type="match status" value="1"/>
</dbReference>
<comment type="subcellular location">
    <subcellularLocation>
        <location evidence="1">Cytoplasm</location>
        <location evidence="1">Cytoskeleton</location>
    </subcellularLocation>
</comment>
<evidence type="ECO:0000256" key="3">
    <source>
        <dbReference type="ARBA" id="ARBA00022658"/>
    </source>
</evidence>
<keyword evidence="13" id="KW-1185">Reference proteome</keyword>
<keyword evidence="7" id="KW-0206">Cytoskeleton</keyword>
<dbReference type="KEGG" id="aplc:110984566"/>
<dbReference type="SUPFAM" id="SSF48065">
    <property type="entry name" value="DBL homology domain (DH-domain)"/>
    <property type="match status" value="1"/>
</dbReference>
<dbReference type="PROSITE" id="PS50010">
    <property type="entry name" value="DH_2"/>
    <property type="match status" value="1"/>
</dbReference>
<feature type="compositionally biased region" description="Basic and acidic residues" evidence="9">
    <location>
        <begin position="649"/>
        <end position="667"/>
    </location>
</feature>
<dbReference type="Gene3D" id="2.30.29.30">
    <property type="entry name" value="Pleckstrin-homology domain (PH domain)/Phosphotyrosine-binding domain (PTB)"/>
    <property type="match status" value="2"/>
</dbReference>
<dbReference type="OMA" id="VYHEGME"/>
<dbReference type="CDD" id="cd15741">
    <property type="entry name" value="FYVE_FGD1_2_4"/>
    <property type="match status" value="1"/>
</dbReference>
<feature type="region of interest" description="Disordered" evidence="9">
    <location>
        <begin position="493"/>
        <end position="512"/>
    </location>
</feature>
<name>A0A8B7Z6J2_ACAPL</name>
<dbReference type="PANTHER" id="PTHR12673:SF241">
    <property type="entry name" value="DH DOMAIN-CONTAINING PROTEIN"/>
    <property type="match status" value="1"/>
</dbReference>
<feature type="compositionally biased region" description="Basic and acidic residues" evidence="9">
    <location>
        <begin position="52"/>
        <end position="72"/>
    </location>
</feature>
<dbReference type="OrthoDB" id="660555at2759"/>
<keyword evidence="5 8" id="KW-0863">Zinc-finger</keyword>
<dbReference type="InterPro" id="IPR017455">
    <property type="entry name" value="Znf_FYVE-rel"/>
</dbReference>
<proteinExistence type="predicted"/>
<sequence length="1336" mass="149383">MLEIVGYQGHSSLQATMSESAWLSQHLCKVLPTEEASTESDNKEAVLPSLHRPNEKASRERRVPKHLPDPPFKETSFLDTVAEDESSQLTPHPVILKQAHQKGTKPLPSAPSHEIGKSGIGGAANQSPQVHRQERNESASSIEKVSKPLPKVPVKDTPLVTTHLRAEERVTAVSQPTTCLIPNVSAEKVEVIPSAPEREGHAPKSSYQKREGSCSQVSVSAKRQHPHSKVLKTLPEVLHACEGSVADPESEHAEKPPWSENDQKILGHSCLIPKLEEGLEAKSANSDTPVKPLPDIPPSSVNFAAVGLKKAIKPSVVPRQARRPAVTLVEGHLFKPLSRVLEEGAREESPALQASPKPLPRVPKQQNLEMASQKKSLGSTDASSKASDESQDIVNEVPSVSSASGSSEPLGLDFPDETKEQTVKEQPTTSATSKTVKAATVKDTERFLSVCEDTSFEDQLMTSESDLWSDTEGASTLEKTVIPLRQNKLLQLEDQDKAASNRGQVRRTSSTDELPVVSVSFTNTRGLFQKAQLMNSCDSLDSTAKPPVAQKPLISKKPAVNTGQDGTTNKPNVPPKVTLGSPPRTIPKPLKLPPKASEQPNRDNIYDEVYHEETIESEPSSYSHDKASSKKLEKILGPDFATSDPARPSIERDIKPVKGKQPMDPRSRKISAPARPTTDDGPYAVIPLPDADKTATKKTKNSAEQKAREISDGNGNKVVLRNSGGMSSGDSGIVGLNTDMLVKRGISRKERRMSRRILRQTIRSMDSDFMEDSDDEPIGVDSDFDSDTSLEEPAVFMDESHKTAFEVLTTERTYVDTLYLINEIFLKGIEKENQKQHWFPPTVVNEIFSNISSIYRLHSAVLLPDLDERLKDWERNPCLGEVLKKNAPFLKLYSDYVSNFDNAMKQLNQWMSKVPKFAATVSQLQNHELCGNLALQHHMLTPVQRIPRYELLLKDYIKKLPDGSKDKADADKALTIISGAAQHSNDMMKSMDQFEKLLKINQKIDGENIIDPTRHLLKEGKITKIAAKNKEPQDRYIFLFNDILLCCEKKRLLTSANYKVKLKMEVDGMKVSVLDSNSCRFIIESKTKSIEFQTNSEEEREDWMRVLLSAIQEMYWKKETFRTNDAVGDRQNGDEYGVKAKFVPGESCPRWIKDDETSMCMRCGTDFKLTKRRHHCRACGAVVCHKCSNFEAPLEYDDNKMNKVCIKCYYVIKGDEEEIKKLARRSLIPEIDEDNSFSSFLYLHYKGAWTKFWVVVTEQDMFVLKAPKDVRPVFTLPIKLYNIRNINDTDAERDHVFKLSDSRTVHTLSAESKELKRRWMTVLSEGVEKVIKQATI</sequence>
<dbReference type="Pfam" id="PF22697">
    <property type="entry name" value="SOS1_NGEF_PH"/>
    <property type="match status" value="1"/>
</dbReference>
<dbReference type="GO" id="GO:0005737">
    <property type="term" value="C:cytoplasm"/>
    <property type="evidence" value="ECO:0007669"/>
    <property type="project" value="TreeGrafter"/>
</dbReference>
<reference evidence="14" key="1">
    <citation type="submission" date="2025-08" db="UniProtKB">
        <authorList>
            <consortium name="RefSeq"/>
        </authorList>
    </citation>
    <scope>IDENTIFICATION</scope>
</reference>
<dbReference type="PROSITE" id="PS50178">
    <property type="entry name" value="ZF_FYVE"/>
    <property type="match status" value="1"/>
</dbReference>
<keyword evidence="3" id="KW-0344">Guanine-nucleotide releasing factor</keyword>
<dbReference type="GO" id="GO:0007010">
    <property type="term" value="P:cytoskeleton organization"/>
    <property type="evidence" value="ECO:0007669"/>
    <property type="project" value="TreeGrafter"/>
</dbReference>
<keyword evidence="6" id="KW-0862">Zinc</keyword>
<keyword evidence="2" id="KW-0963">Cytoplasm</keyword>
<dbReference type="SUPFAM" id="SSF50729">
    <property type="entry name" value="PH domain-like"/>
    <property type="match status" value="2"/>
</dbReference>
<feature type="compositionally biased region" description="Basic and acidic residues" evidence="9">
    <location>
        <begin position="249"/>
        <end position="265"/>
    </location>
</feature>
<dbReference type="GO" id="GO:0046847">
    <property type="term" value="P:filopodium assembly"/>
    <property type="evidence" value="ECO:0007669"/>
    <property type="project" value="TreeGrafter"/>
</dbReference>
<dbReference type="Pfam" id="PF00169">
    <property type="entry name" value="PH"/>
    <property type="match status" value="1"/>
</dbReference>
<protein>
    <submittedName>
        <fullName evidence="14">FYVE, RhoGEF and PH domain-containing protein 1-like isoform X1</fullName>
    </submittedName>
</protein>
<dbReference type="GeneID" id="110984566"/>
<dbReference type="SMART" id="SM00233">
    <property type="entry name" value="PH"/>
    <property type="match status" value="2"/>
</dbReference>
<feature type="region of interest" description="Disordered" evidence="9">
    <location>
        <begin position="341"/>
        <end position="439"/>
    </location>
</feature>
<dbReference type="SMART" id="SM00325">
    <property type="entry name" value="RhoGEF"/>
    <property type="match status" value="1"/>
</dbReference>
<evidence type="ECO:0000256" key="5">
    <source>
        <dbReference type="ARBA" id="ARBA00022771"/>
    </source>
</evidence>
<evidence type="ECO:0000313" key="13">
    <source>
        <dbReference type="Proteomes" id="UP000694845"/>
    </source>
</evidence>
<feature type="domain" description="PH" evidence="10">
    <location>
        <begin position="1234"/>
        <end position="1328"/>
    </location>
</feature>
<evidence type="ECO:0000256" key="1">
    <source>
        <dbReference type="ARBA" id="ARBA00004245"/>
    </source>
</evidence>
<dbReference type="SUPFAM" id="SSF57903">
    <property type="entry name" value="FYVE/PHD zinc finger"/>
    <property type="match status" value="1"/>
</dbReference>
<evidence type="ECO:0000256" key="6">
    <source>
        <dbReference type="ARBA" id="ARBA00022833"/>
    </source>
</evidence>
<dbReference type="InterPro" id="IPR011011">
    <property type="entry name" value="Znf_FYVE_PHD"/>
</dbReference>
<keyword evidence="4" id="KW-0479">Metal-binding</keyword>
<evidence type="ECO:0000256" key="4">
    <source>
        <dbReference type="ARBA" id="ARBA00022723"/>
    </source>
</evidence>
<dbReference type="InterPro" id="IPR000306">
    <property type="entry name" value="Znf_FYVE"/>
</dbReference>
<dbReference type="Gene3D" id="1.20.900.10">
    <property type="entry name" value="Dbl homology (DH) domain"/>
    <property type="match status" value="1"/>
</dbReference>
<evidence type="ECO:0000259" key="12">
    <source>
        <dbReference type="PROSITE" id="PS50178"/>
    </source>
</evidence>
<evidence type="ECO:0000256" key="2">
    <source>
        <dbReference type="ARBA" id="ARBA00022490"/>
    </source>
</evidence>
<evidence type="ECO:0000259" key="11">
    <source>
        <dbReference type="PROSITE" id="PS50010"/>
    </source>
</evidence>
<dbReference type="PROSITE" id="PS50003">
    <property type="entry name" value="PH_DOMAIN"/>
    <property type="match status" value="2"/>
</dbReference>
<feature type="region of interest" description="Disordered" evidence="9">
    <location>
        <begin position="33"/>
        <end position="74"/>
    </location>
</feature>
<accession>A0A8B7Z6J2</accession>
<dbReference type="InterPro" id="IPR055251">
    <property type="entry name" value="SOS1_NGEF_PH"/>
</dbReference>
<dbReference type="Gene3D" id="3.30.40.10">
    <property type="entry name" value="Zinc/RING finger domain, C3HC4 (zinc finger)"/>
    <property type="match status" value="1"/>
</dbReference>
<dbReference type="GO" id="GO:0008270">
    <property type="term" value="F:zinc ion binding"/>
    <property type="evidence" value="ECO:0007669"/>
    <property type="project" value="UniProtKB-KW"/>
</dbReference>
<dbReference type="SMART" id="SM00064">
    <property type="entry name" value="FYVE"/>
    <property type="match status" value="1"/>
</dbReference>
<evidence type="ECO:0000259" key="10">
    <source>
        <dbReference type="PROSITE" id="PS50003"/>
    </source>
</evidence>
<feature type="region of interest" description="Disordered" evidence="9">
    <location>
        <begin position="637"/>
        <end position="710"/>
    </location>
</feature>
<dbReference type="GO" id="GO:0005085">
    <property type="term" value="F:guanyl-nucleotide exchange factor activity"/>
    <property type="evidence" value="ECO:0007669"/>
    <property type="project" value="UniProtKB-KW"/>
</dbReference>
<evidence type="ECO:0000256" key="7">
    <source>
        <dbReference type="ARBA" id="ARBA00023212"/>
    </source>
</evidence>